<reference evidence="5 6" key="1">
    <citation type="submission" date="2017-10" db="EMBL/GenBank/DDBJ databases">
        <title>Massilia psychrophilum sp. nov., a novel purple-pigmented bacterium isolated from Tianshan glacier, Xinjiang Municipality, China.</title>
        <authorList>
            <person name="Wang H."/>
        </authorList>
    </citation>
    <scope>NUCLEOTIDE SEQUENCE [LARGE SCALE GENOMIC DNA]</scope>
    <source>
        <strain evidence="5 6">JCM 30813</strain>
    </source>
</reference>
<dbReference type="GO" id="GO:0042398">
    <property type="term" value="P:modified amino acid biosynthetic process"/>
    <property type="evidence" value="ECO:0007669"/>
    <property type="project" value="InterPro"/>
</dbReference>
<dbReference type="PANTHER" id="PTHR36510:SF1">
    <property type="entry name" value="GLUTAMATE--CYSTEINE LIGASE 2-RELATED"/>
    <property type="match status" value="1"/>
</dbReference>
<dbReference type="OrthoDB" id="9769628at2"/>
<name>A0A2G8SW51_9BURK</name>
<dbReference type="NCBIfam" id="TIGR02050">
    <property type="entry name" value="gshA_cyan_rel"/>
    <property type="match status" value="1"/>
</dbReference>
<dbReference type="InterPro" id="IPR014746">
    <property type="entry name" value="Gln_synth/guanido_kin_cat_dom"/>
</dbReference>
<dbReference type="SUPFAM" id="SSF55931">
    <property type="entry name" value="Glutamine synthetase/guanido kinase"/>
    <property type="match status" value="1"/>
</dbReference>
<keyword evidence="3 4" id="KW-0067">ATP-binding</keyword>
<keyword evidence="6" id="KW-1185">Reference proteome</keyword>
<comment type="caution">
    <text evidence="5">The sequence shown here is derived from an EMBL/GenBank/DDBJ whole genome shotgun (WGS) entry which is preliminary data.</text>
</comment>
<accession>A0A2G8SW51</accession>
<dbReference type="HAMAP" id="MF_01609">
    <property type="entry name" value="Glu_cys_ligase_2"/>
    <property type="match status" value="1"/>
</dbReference>
<dbReference type="Gene3D" id="3.30.590.20">
    <property type="match status" value="1"/>
</dbReference>
<dbReference type="InterPro" id="IPR011793">
    <property type="entry name" value="YbdK"/>
</dbReference>
<dbReference type="InterPro" id="IPR050141">
    <property type="entry name" value="GCL_type2/YbdK_subfam"/>
</dbReference>
<evidence type="ECO:0000313" key="5">
    <source>
        <dbReference type="EMBL" id="PIL37923.1"/>
    </source>
</evidence>
<evidence type="ECO:0000256" key="4">
    <source>
        <dbReference type="HAMAP-Rule" id="MF_01609"/>
    </source>
</evidence>
<dbReference type="GO" id="GO:0004357">
    <property type="term" value="F:glutamate-cysteine ligase activity"/>
    <property type="evidence" value="ECO:0007669"/>
    <property type="project" value="UniProtKB-EC"/>
</dbReference>
<evidence type="ECO:0000256" key="1">
    <source>
        <dbReference type="ARBA" id="ARBA00022598"/>
    </source>
</evidence>
<comment type="catalytic activity">
    <reaction evidence="4">
        <text>L-cysteine + L-glutamate + ATP = gamma-L-glutamyl-L-cysteine + ADP + phosphate + H(+)</text>
        <dbReference type="Rhea" id="RHEA:13285"/>
        <dbReference type="ChEBI" id="CHEBI:15378"/>
        <dbReference type="ChEBI" id="CHEBI:29985"/>
        <dbReference type="ChEBI" id="CHEBI:30616"/>
        <dbReference type="ChEBI" id="CHEBI:35235"/>
        <dbReference type="ChEBI" id="CHEBI:43474"/>
        <dbReference type="ChEBI" id="CHEBI:58173"/>
        <dbReference type="ChEBI" id="CHEBI:456216"/>
        <dbReference type="EC" id="6.3.2.2"/>
    </reaction>
</comment>
<gene>
    <name evidence="5" type="ORF">CR103_20765</name>
</gene>
<dbReference type="Proteomes" id="UP000228593">
    <property type="component" value="Unassembled WGS sequence"/>
</dbReference>
<comment type="function">
    <text evidence="4">ATP-dependent carboxylate-amine ligase which exhibits weak glutamate--cysteine ligase activity.</text>
</comment>
<comment type="similarity">
    <text evidence="4">Belongs to the glutamate--cysteine ligase type 2 family. YbdK subfamily.</text>
</comment>
<evidence type="ECO:0000256" key="2">
    <source>
        <dbReference type="ARBA" id="ARBA00022741"/>
    </source>
</evidence>
<dbReference type="InterPro" id="IPR006336">
    <property type="entry name" value="GCS2"/>
</dbReference>
<dbReference type="GO" id="GO:0005524">
    <property type="term" value="F:ATP binding"/>
    <property type="evidence" value="ECO:0007669"/>
    <property type="project" value="UniProtKB-KW"/>
</dbReference>
<evidence type="ECO:0000256" key="3">
    <source>
        <dbReference type="ARBA" id="ARBA00022840"/>
    </source>
</evidence>
<organism evidence="5 6">
    <name type="scientific">Massilia psychrophila</name>
    <dbReference type="NCBI Taxonomy" id="1603353"/>
    <lineage>
        <taxon>Bacteria</taxon>
        <taxon>Pseudomonadati</taxon>
        <taxon>Pseudomonadota</taxon>
        <taxon>Betaproteobacteria</taxon>
        <taxon>Burkholderiales</taxon>
        <taxon>Oxalobacteraceae</taxon>
        <taxon>Telluria group</taxon>
        <taxon>Massilia</taxon>
    </lineage>
</organism>
<dbReference type="AlphaFoldDB" id="A0A2G8SW51"/>
<keyword evidence="2 4" id="KW-0547">Nucleotide-binding</keyword>
<dbReference type="PANTHER" id="PTHR36510">
    <property type="entry name" value="GLUTAMATE--CYSTEINE LIGASE 2-RELATED"/>
    <property type="match status" value="1"/>
</dbReference>
<proteinExistence type="inferred from homology"/>
<sequence length="418" mass="46072">MVDATLEQERFDAAQALAVAGNGPAFLPPFMASQLGTMGIELELMVLDRLTYDLMPAAPDILRLLDMQSKKWVATPEITTSMLEVATSILNGYEGAAAEIEEIRASVQRAAFQVGAAMSGGGAHPFQKWNEQRIYPKERYRESAKKYGYLAKMFTVFGMHVHIGIPNADEAIRICAWLTQRAPLFIALSANWPCWQGEDSGFCSARSNVVGAFPMSGTLPSHIRTWRHFEEHFAHLAGHGIVNSIKDFYWDVRPKPEYGTIELRVLDTPLHPAYAAALACYARELCVEVAETEGQWPLDDSRELYAWNRFNAAKDGVEANWIDPSTGVARPVRLVVLDDLERLARRTTDPGFSQACQMIEEIMRGGGQARWLRSHIDSGAGMNDLSRVASEMFEHPLPGPMPAAAAPAAGQPIAGVRA</sequence>
<dbReference type="EMBL" id="PDOB01000056">
    <property type="protein sequence ID" value="PIL37923.1"/>
    <property type="molecule type" value="Genomic_DNA"/>
</dbReference>
<protein>
    <recommendedName>
        <fullName evidence="4">Putative glutamate--cysteine ligase 2</fullName>
        <ecNumber evidence="4">6.3.2.2</ecNumber>
    </recommendedName>
    <alternativeName>
        <fullName evidence="4">Gamma-glutamylcysteine synthetase 2</fullName>
        <shortName evidence="4">GCS 2</shortName>
        <shortName evidence="4">Gamma-GCS 2</shortName>
    </alternativeName>
</protein>
<evidence type="ECO:0000313" key="6">
    <source>
        <dbReference type="Proteomes" id="UP000228593"/>
    </source>
</evidence>
<dbReference type="Pfam" id="PF04107">
    <property type="entry name" value="GCS2"/>
    <property type="match status" value="1"/>
</dbReference>
<keyword evidence="1 4" id="KW-0436">Ligase</keyword>
<dbReference type="EC" id="6.3.2.2" evidence="4"/>